<dbReference type="AlphaFoldDB" id="A0A0E9V1G1"/>
<proteinExistence type="predicted"/>
<reference evidence="1" key="1">
    <citation type="submission" date="2014-11" db="EMBL/GenBank/DDBJ databases">
        <authorList>
            <person name="Amaro Gonzalez C."/>
        </authorList>
    </citation>
    <scope>NUCLEOTIDE SEQUENCE</scope>
</reference>
<reference evidence="1" key="2">
    <citation type="journal article" date="2015" name="Fish Shellfish Immunol.">
        <title>Early steps in the European eel (Anguilla anguilla)-Vibrio vulnificus interaction in the gills: Role of the RtxA13 toxin.</title>
        <authorList>
            <person name="Callol A."/>
            <person name="Pajuelo D."/>
            <person name="Ebbesson L."/>
            <person name="Teles M."/>
            <person name="MacKenzie S."/>
            <person name="Amaro C."/>
        </authorList>
    </citation>
    <scope>NUCLEOTIDE SEQUENCE</scope>
</reference>
<sequence>MKEKMSFLYVHQSLITVNYMLILEF</sequence>
<evidence type="ECO:0000313" key="1">
    <source>
        <dbReference type="EMBL" id="JAH71882.1"/>
    </source>
</evidence>
<dbReference type="EMBL" id="GBXM01036695">
    <property type="protein sequence ID" value="JAH71882.1"/>
    <property type="molecule type" value="Transcribed_RNA"/>
</dbReference>
<accession>A0A0E9V1G1</accession>
<organism evidence="1">
    <name type="scientific">Anguilla anguilla</name>
    <name type="common">European freshwater eel</name>
    <name type="synonym">Muraena anguilla</name>
    <dbReference type="NCBI Taxonomy" id="7936"/>
    <lineage>
        <taxon>Eukaryota</taxon>
        <taxon>Metazoa</taxon>
        <taxon>Chordata</taxon>
        <taxon>Craniata</taxon>
        <taxon>Vertebrata</taxon>
        <taxon>Euteleostomi</taxon>
        <taxon>Actinopterygii</taxon>
        <taxon>Neopterygii</taxon>
        <taxon>Teleostei</taxon>
        <taxon>Anguilliformes</taxon>
        <taxon>Anguillidae</taxon>
        <taxon>Anguilla</taxon>
    </lineage>
</organism>
<protein>
    <submittedName>
        <fullName evidence="1">Uncharacterized protein</fullName>
    </submittedName>
</protein>
<name>A0A0E9V1G1_ANGAN</name>